<dbReference type="KEGG" id="hwc:Hqrw_1358"/>
<reference evidence="8 9" key="1">
    <citation type="journal article" date="2011" name="PLoS ONE">
        <title>Haloquadratum walsbyi: limited diversity in a global pond.</title>
        <authorList>
            <person name="Dyall-Smith M."/>
            <person name="Pfeiffer F."/>
            <person name="Klee K."/>
            <person name="Palm P."/>
            <person name="Gross K."/>
            <person name="Schuster S.C."/>
            <person name="Rampp M."/>
            <person name="Oesterhelt D."/>
        </authorList>
    </citation>
    <scope>NUCLEOTIDE SEQUENCE [LARGE SCALE GENOMIC DNA]</scope>
    <source>
        <strain evidence="9">DSM 16854 / JCM 12705 / C23</strain>
    </source>
</reference>
<keyword evidence="1" id="KW-0813">Transport</keyword>
<protein>
    <submittedName>
        <fullName evidence="8">Thioredoxin</fullName>
    </submittedName>
</protein>
<feature type="disulfide bond" description="Redox-active" evidence="6">
    <location>
        <begin position="13"/>
        <end position="16"/>
    </location>
</feature>
<accession>G0LHS6</accession>
<dbReference type="GO" id="GO:0015035">
    <property type="term" value="F:protein-disulfide reductase activity"/>
    <property type="evidence" value="ECO:0007669"/>
    <property type="project" value="InterPro"/>
</dbReference>
<dbReference type="InterPro" id="IPR017937">
    <property type="entry name" value="Thioredoxin_CS"/>
</dbReference>
<dbReference type="PROSITE" id="PS00194">
    <property type="entry name" value="THIOREDOXIN_1"/>
    <property type="match status" value="1"/>
</dbReference>
<evidence type="ECO:0000313" key="9">
    <source>
        <dbReference type="Proteomes" id="UP000007954"/>
    </source>
</evidence>
<dbReference type="InterPro" id="IPR005746">
    <property type="entry name" value="Thioredoxin"/>
</dbReference>
<gene>
    <name evidence="8" type="primary">trxA1</name>
    <name evidence="8" type="ordered locus">Hqrw_1358</name>
</gene>
<dbReference type="NCBIfam" id="TIGR01068">
    <property type="entry name" value="thioredoxin"/>
    <property type="match status" value="1"/>
</dbReference>
<feature type="domain" description="Thioredoxin" evidence="7">
    <location>
        <begin position="1"/>
        <end position="87"/>
    </location>
</feature>
<dbReference type="GeneID" id="12446003"/>
<keyword evidence="3 6" id="KW-1015">Disulfide bond</keyword>
<keyword evidence="4 6" id="KW-0676">Redox-active center</keyword>
<dbReference type="CDD" id="cd02947">
    <property type="entry name" value="TRX_family"/>
    <property type="match status" value="1"/>
</dbReference>
<dbReference type="RefSeq" id="WP_011570610.1">
    <property type="nucleotide sequence ID" value="NC_017459.1"/>
</dbReference>
<evidence type="ECO:0000256" key="3">
    <source>
        <dbReference type="ARBA" id="ARBA00023157"/>
    </source>
</evidence>
<dbReference type="Pfam" id="PF00085">
    <property type="entry name" value="Thioredoxin"/>
    <property type="match status" value="1"/>
</dbReference>
<evidence type="ECO:0000259" key="7">
    <source>
        <dbReference type="PROSITE" id="PS51352"/>
    </source>
</evidence>
<dbReference type="GO" id="GO:0005737">
    <property type="term" value="C:cytoplasm"/>
    <property type="evidence" value="ECO:0007669"/>
    <property type="project" value="TreeGrafter"/>
</dbReference>
<dbReference type="OrthoDB" id="35385at2157"/>
<evidence type="ECO:0000256" key="6">
    <source>
        <dbReference type="PIRSR" id="PIRSR000077-4"/>
    </source>
</evidence>
<dbReference type="AlphaFoldDB" id="G0LHS6"/>
<proteinExistence type="predicted"/>
<sequence>MTVKLLDFYADWCGPCKTQDPILDELESDYNEVAFEKIDVDSKQDIANQYEVRSLPTVVIENDDGVVDRFIGVTQREDIETAIQQAL</sequence>
<dbReference type="InterPro" id="IPR013766">
    <property type="entry name" value="Thioredoxin_domain"/>
</dbReference>
<evidence type="ECO:0000256" key="2">
    <source>
        <dbReference type="ARBA" id="ARBA00022982"/>
    </source>
</evidence>
<dbReference type="HOGENOM" id="CLU_090389_10_4_2"/>
<feature type="site" description="Deprotonates C-terminal active site Cys" evidence="5">
    <location>
        <position position="7"/>
    </location>
</feature>
<name>G0LHS6_HALWC</name>
<evidence type="ECO:0000256" key="4">
    <source>
        <dbReference type="ARBA" id="ARBA00023284"/>
    </source>
</evidence>
<evidence type="ECO:0000256" key="5">
    <source>
        <dbReference type="PIRSR" id="PIRSR000077-1"/>
    </source>
</evidence>
<dbReference type="SUPFAM" id="SSF52833">
    <property type="entry name" value="Thioredoxin-like"/>
    <property type="match status" value="1"/>
</dbReference>
<evidence type="ECO:0000256" key="1">
    <source>
        <dbReference type="ARBA" id="ARBA00022448"/>
    </source>
</evidence>
<dbReference type="EMBL" id="FR746099">
    <property type="protein sequence ID" value="CCC39314.1"/>
    <property type="molecule type" value="Genomic_DNA"/>
</dbReference>
<feature type="active site" description="Nucleophile" evidence="5">
    <location>
        <position position="13"/>
    </location>
</feature>
<dbReference type="PROSITE" id="PS51352">
    <property type="entry name" value="THIOREDOXIN_2"/>
    <property type="match status" value="1"/>
</dbReference>
<dbReference type="PIRSF" id="PIRSF000077">
    <property type="entry name" value="Thioredoxin"/>
    <property type="match status" value="1"/>
</dbReference>
<dbReference type="Proteomes" id="UP000007954">
    <property type="component" value="Chromosome"/>
</dbReference>
<dbReference type="PRINTS" id="PR00421">
    <property type="entry name" value="THIOREDOXIN"/>
</dbReference>
<keyword evidence="2" id="KW-0249">Electron transport</keyword>
<dbReference type="InterPro" id="IPR036249">
    <property type="entry name" value="Thioredoxin-like_sf"/>
</dbReference>
<dbReference type="PANTHER" id="PTHR45663:SF11">
    <property type="entry name" value="GEO12009P1"/>
    <property type="match status" value="1"/>
</dbReference>
<dbReference type="Gene3D" id="3.40.30.10">
    <property type="entry name" value="Glutaredoxin"/>
    <property type="match status" value="1"/>
</dbReference>
<evidence type="ECO:0000313" key="8">
    <source>
        <dbReference type="EMBL" id="CCC39314.1"/>
    </source>
</evidence>
<dbReference type="PANTHER" id="PTHR45663">
    <property type="entry name" value="GEO12009P1"/>
    <property type="match status" value="1"/>
</dbReference>
<feature type="active site" description="Nucleophile" evidence="5">
    <location>
        <position position="16"/>
    </location>
</feature>
<organism evidence="8 9">
    <name type="scientific">Haloquadratum walsbyi (strain DSM 16854 / JCM 12705 / C23)</name>
    <dbReference type="NCBI Taxonomy" id="768065"/>
    <lineage>
        <taxon>Archaea</taxon>
        <taxon>Methanobacteriati</taxon>
        <taxon>Methanobacteriota</taxon>
        <taxon>Stenosarchaea group</taxon>
        <taxon>Halobacteria</taxon>
        <taxon>Halobacteriales</taxon>
        <taxon>Haloferacaceae</taxon>
        <taxon>Haloquadratum</taxon>
    </lineage>
</organism>
<feature type="site" description="Contributes to redox potential value" evidence="5">
    <location>
        <position position="15"/>
    </location>
</feature>
<feature type="site" description="Contributes to redox potential value" evidence="5">
    <location>
        <position position="14"/>
    </location>
</feature>